<comment type="caution">
    <text evidence="4">The sequence shown here is derived from an EMBL/GenBank/DDBJ whole genome shotgun (WGS) entry which is preliminary data.</text>
</comment>
<dbReference type="InterPro" id="IPR057699">
    <property type="entry name" value="DUF7939"/>
</dbReference>
<dbReference type="Pfam" id="PF25607">
    <property type="entry name" value="DUF7939"/>
    <property type="match status" value="1"/>
</dbReference>
<dbReference type="EMBL" id="MTEJ01000695">
    <property type="protein sequence ID" value="OQW99508.1"/>
    <property type="molecule type" value="Genomic_DNA"/>
</dbReference>
<feature type="transmembrane region" description="Helical" evidence="2">
    <location>
        <begin position="97"/>
        <end position="118"/>
    </location>
</feature>
<proteinExistence type="predicted"/>
<gene>
    <name evidence="4" type="ORF">BWK73_50350</name>
</gene>
<keyword evidence="2" id="KW-0812">Transmembrane</keyword>
<dbReference type="AlphaFoldDB" id="A0A1Y1Q8N9"/>
<keyword evidence="2" id="KW-1133">Transmembrane helix</keyword>
<protein>
    <recommendedName>
        <fullName evidence="3">DUF7939 domain-containing protein</fullName>
    </recommendedName>
</protein>
<dbReference type="Proteomes" id="UP000192491">
    <property type="component" value="Unassembled WGS sequence"/>
</dbReference>
<evidence type="ECO:0000256" key="1">
    <source>
        <dbReference type="SAM" id="MobiDB-lite"/>
    </source>
</evidence>
<name>A0A1Y1Q8N9_9GAMM</name>
<feature type="region of interest" description="Disordered" evidence="1">
    <location>
        <begin position="53"/>
        <end position="74"/>
    </location>
</feature>
<reference evidence="4 5" key="1">
    <citation type="submission" date="2017-01" db="EMBL/GenBank/DDBJ databases">
        <title>Novel large sulfur bacteria in the metagenomes of groundwater-fed chemosynthetic microbial mats in the Lake Huron basin.</title>
        <authorList>
            <person name="Sharrar A.M."/>
            <person name="Flood B.E."/>
            <person name="Bailey J.V."/>
            <person name="Jones D.S."/>
            <person name="Biddanda B."/>
            <person name="Ruberg S.A."/>
            <person name="Marcus D.N."/>
            <person name="Dick G.J."/>
        </authorList>
    </citation>
    <scope>NUCLEOTIDE SEQUENCE [LARGE SCALE GENOMIC DNA]</scope>
    <source>
        <strain evidence="4">A8</strain>
    </source>
</reference>
<evidence type="ECO:0000259" key="3">
    <source>
        <dbReference type="Pfam" id="PF25607"/>
    </source>
</evidence>
<feature type="domain" description="DUF7939" evidence="3">
    <location>
        <begin position="139"/>
        <end position="165"/>
    </location>
</feature>
<keyword evidence="2" id="KW-0472">Membrane</keyword>
<sequence>MPVVGVRQEKWVVVAPYNGEYEFPSVSVDWWNAATGKQATARIEPTKMVVTGGAAPPVGTPPVPAKSAAPELPAQADKAAGSAAADADTSWFSWSRFAAVLLLIWAVLSLAWLAWLWWQKHRRSPPRQTLAAPRKLDAKAVWKRLEQACQQNQPQATHDALVQWLDVGLNIRPLNC</sequence>
<evidence type="ECO:0000313" key="4">
    <source>
        <dbReference type="EMBL" id="OQW99508.1"/>
    </source>
</evidence>
<evidence type="ECO:0000256" key="2">
    <source>
        <dbReference type="SAM" id="Phobius"/>
    </source>
</evidence>
<evidence type="ECO:0000313" key="5">
    <source>
        <dbReference type="Proteomes" id="UP000192491"/>
    </source>
</evidence>
<organism evidence="4 5">
    <name type="scientific">Thiothrix lacustris</name>
    <dbReference type="NCBI Taxonomy" id="525917"/>
    <lineage>
        <taxon>Bacteria</taxon>
        <taxon>Pseudomonadati</taxon>
        <taxon>Pseudomonadota</taxon>
        <taxon>Gammaproteobacteria</taxon>
        <taxon>Thiotrichales</taxon>
        <taxon>Thiotrichaceae</taxon>
        <taxon>Thiothrix</taxon>
    </lineage>
</organism>
<accession>A0A1Y1Q8N9</accession>